<reference evidence="10 11" key="1">
    <citation type="submission" date="2014-10" db="EMBL/GenBank/DDBJ databases">
        <authorList>
            <person name="Seo M.-J."/>
            <person name="Seok Y.J."/>
            <person name="Cha I.-T."/>
        </authorList>
    </citation>
    <scope>NUCLEOTIDE SEQUENCE [LARGE SCALE GENOMIC DNA]</scope>
    <source>
        <strain evidence="10 11">NEU</strain>
    </source>
</reference>
<gene>
    <name evidence="10" type="ORF">LO55_2943</name>
</gene>
<evidence type="ECO:0000256" key="1">
    <source>
        <dbReference type="ARBA" id="ARBA00000085"/>
    </source>
</evidence>
<dbReference type="InterPro" id="IPR003661">
    <property type="entry name" value="HisK_dim/P_dom"/>
</dbReference>
<feature type="domain" description="Histidine kinase" evidence="9">
    <location>
        <begin position="221"/>
        <end position="441"/>
    </location>
</feature>
<feature type="coiled-coil region" evidence="7">
    <location>
        <begin position="156"/>
        <end position="190"/>
    </location>
</feature>
<dbReference type="InterPro" id="IPR036097">
    <property type="entry name" value="HisK_dim/P_sf"/>
</dbReference>
<keyword evidence="6" id="KW-0902">Two-component regulatory system</keyword>
<dbReference type="EC" id="2.7.13.3" evidence="2"/>
<name>A0A1S2N5C6_9BURK</name>
<dbReference type="InterPro" id="IPR036890">
    <property type="entry name" value="HATPase_C_sf"/>
</dbReference>
<dbReference type="PANTHER" id="PTHR43711:SF31">
    <property type="entry name" value="HISTIDINE KINASE"/>
    <property type="match status" value="1"/>
</dbReference>
<keyword evidence="3" id="KW-0597">Phosphoprotein</keyword>
<dbReference type="InterPro" id="IPR005467">
    <property type="entry name" value="His_kinase_dom"/>
</dbReference>
<sequence length="461" mass="50280">MSRAMRILSVGLDSDQDVVLVRQRARQISALLGFSQQDQVRIGTAVSEVARGACHQGPGGRALFQLRENDGRQHLEVLVSGGARPASAGGPETESLRELAIITAHRLMDACEVDPGDAGASTVTVRKALPRHEHVTSARLAEIGARLADSPVSNPVHELQLQNQELLATLAELRERQDDLLSLTRELEDTNRGIVALYAEIEDKAERLRRADEMKSRFLSNTSHELRTPLSSIRALAQLLLDRMDGDLTEEQERQVKFIADAASDLSELVNDLLDLAKIEAGRVETHVEPVVVENLFRALKGMLRPLVDEARVELIFEPSGIDEPFHSDEGKISQILRNFISNALKFTEQGSVLVFAAHDPEADTIAFAVADTGIGISPDNLQLIFEEFSQIEHPLQRRSKGTGLGLPLCRKLADLLGGRVDVSSTLGVGTTFTLTLPRTPPHTLPNISPQATMDPDGTAS</sequence>
<dbReference type="FunFam" id="1.10.287.130:FF:000001">
    <property type="entry name" value="Two-component sensor histidine kinase"/>
    <property type="match status" value="1"/>
</dbReference>
<evidence type="ECO:0000256" key="4">
    <source>
        <dbReference type="ARBA" id="ARBA00022679"/>
    </source>
</evidence>
<dbReference type="PANTHER" id="PTHR43711">
    <property type="entry name" value="TWO-COMPONENT HISTIDINE KINASE"/>
    <property type="match status" value="1"/>
</dbReference>
<dbReference type="CDD" id="cd00082">
    <property type="entry name" value="HisKA"/>
    <property type="match status" value="1"/>
</dbReference>
<accession>A0A1S2N5C6</accession>
<proteinExistence type="predicted"/>
<evidence type="ECO:0000256" key="8">
    <source>
        <dbReference type="SAM" id="MobiDB-lite"/>
    </source>
</evidence>
<dbReference type="InterPro" id="IPR003594">
    <property type="entry name" value="HATPase_dom"/>
</dbReference>
<evidence type="ECO:0000259" key="9">
    <source>
        <dbReference type="PROSITE" id="PS50109"/>
    </source>
</evidence>
<dbReference type="Gene3D" id="1.10.287.130">
    <property type="match status" value="1"/>
</dbReference>
<dbReference type="InterPro" id="IPR004358">
    <property type="entry name" value="Sig_transdc_His_kin-like_C"/>
</dbReference>
<protein>
    <recommendedName>
        <fullName evidence="2">histidine kinase</fullName>
        <ecNumber evidence="2">2.7.13.3</ecNumber>
    </recommendedName>
</protein>
<evidence type="ECO:0000313" key="11">
    <source>
        <dbReference type="Proteomes" id="UP000180246"/>
    </source>
</evidence>
<evidence type="ECO:0000256" key="6">
    <source>
        <dbReference type="ARBA" id="ARBA00023012"/>
    </source>
</evidence>
<evidence type="ECO:0000256" key="3">
    <source>
        <dbReference type="ARBA" id="ARBA00022553"/>
    </source>
</evidence>
<dbReference type="CDD" id="cd16922">
    <property type="entry name" value="HATPase_EvgS-ArcB-TorS-like"/>
    <property type="match status" value="1"/>
</dbReference>
<dbReference type="Proteomes" id="UP000180246">
    <property type="component" value="Unassembled WGS sequence"/>
</dbReference>
<dbReference type="EMBL" id="JRYB01000001">
    <property type="protein sequence ID" value="OIJ39784.1"/>
    <property type="molecule type" value="Genomic_DNA"/>
</dbReference>
<keyword evidence="7" id="KW-0175">Coiled coil</keyword>
<dbReference type="Pfam" id="PF00512">
    <property type="entry name" value="HisKA"/>
    <property type="match status" value="1"/>
</dbReference>
<evidence type="ECO:0000256" key="5">
    <source>
        <dbReference type="ARBA" id="ARBA00022777"/>
    </source>
</evidence>
<evidence type="ECO:0000313" key="10">
    <source>
        <dbReference type="EMBL" id="OIJ39784.1"/>
    </source>
</evidence>
<dbReference type="SMART" id="SM00388">
    <property type="entry name" value="HisKA"/>
    <property type="match status" value="1"/>
</dbReference>
<evidence type="ECO:0000256" key="2">
    <source>
        <dbReference type="ARBA" id="ARBA00012438"/>
    </source>
</evidence>
<dbReference type="SUPFAM" id="SSF55874">
    <property type="entry name" value="ATPase domain of HSP90 chaperone/DNA topoisomerase II/histidine kinase"/>
    <property type="match status" value="1"/>
</dbReference>
<keyword evidence="4" id="KW-0808">Transferase</keyword>
<evidence type="ECO:0000256" key="7">
    <source>
        <dbReference type="SAM" id="Coils"/>
    </source>
</evidence>
<feature type="region of interest" description="Disordered" evidence="8">
    <location>
        <begin position="438"/>
        <end position="461"/>
    </location>
</feature>
<organism evidence="10 11">
    <name type="scientific">Massilia timonae</name>
    <dbReference type="NCBI Taxonomy" id="47229"/>
    <lineage>
        <taxon>Bacteria</taxon>
        <taxon>Pseudomonadati</taxon>
        <taxon>Pseudomonadota</taxon>
        <taxon>Betaproteobacteria</taxon>
        <taxon>Burkholderiales</taxon>
        <taxon>Oxalobacteraceae</taxon>
        <taxon>Telluria group</taxon>
        <taxon>Massilia</taxon>
    </lineage>
</organism>
<dbReference type="PROSITE" id="PS50109">
    <property type="entry name" value="HIS_KIN"/>
    <property type="match status" value="1"/>
</dbReference>
<dbReference type="GO" id="GO:0000155">
    <property type="term" value="F:phosphorelay sensor kinase activity"/>
    <property type="evidence" value="ECO:0007669"/>
    <property type="project" value="InterPro"/>
</dbReference>
<dbReference type="SUPFAM" id="SSF47384">
    <property type="entry name" value="Homodimeric domain of signal transducing histidine kinase"/>
    <property type="match status" value="1"/>
</dbReference>
<dbReference type="SMART" id="SM00387">
    <property type="entry name" value="HATPase_c"/>
    <property type="match status" value="1"/>
</dbReference>
<keyword evidence="5 10" id="KW-0418">Kinase</keyword>
<dbReference type="PRINTS" id="PR00344">
    <property type="entry name" value="BCTRLSENSOR"/>
</dbReference>
<dbReference type="Pfam" id="PF02518">
    <property type="entry name" value="HATPase_c"/>
    <property type="match status" value="1"/>
</dbReference>
<dbReference type="InterPro" id="IPR050736">
    <property type="entry name" value="Sensor_HK_Regulatory"/>
</dbReference>
<comment type="catalytic activity">
    <reaction evidence="1">
        <text>ATP + protein L-histidine = ADP + protein N-phospho-L-histidine.</text>
        <dbReference type="EC" id="2.7.13.3"/>
    </reaction>
</comment>
<dbReference type="Gene3D" id="3.30.565.10">
    <property type="entry name" value="Histidine kinase-like ATPase, C-terminal domain"/>
    <property type="match status" value="2"/>
</dbReference>
<dbReference type="AlphaFoldDB" id="A0A1S2N5C6"/>
<comment type="caution">
    <text evidence="10">The sequence shown here is derived from an EMBL/GenBank/DDBJ whole genome shotgun (WGS) entry which is preliminary data.</text>
</comment>